<comment type="caution">
    <text evidence="1">The sequence shown here is derived from an EMBL/GenBank/DDBJ whole genome shotgun (WGS) entry which is preliminary data.</text>
</comment>
<evidence type="ECO:0000313" key="1">
    <source>
        <dbReference type="EMBL" id="MDO6415935.1"/>
    </source>
</evidence>
<keyword evidence="2" id="KW-1185">Reference proteome</keyword>
<protein>
    <recommendedName>
        <fullName evidence="3">Replication initiation protein</fullName>
    </recommendedName>
</protein>
<organism evidence="1 2">
    <name type="scientific">Sphingomonas natans</name>
    <dbReference type="NCBI Taxonomy" id="3063330"/>
    <lineage>
        <taxon>Bacteria</taxon>
        <taxon>Pseudomonadati</taxon>
        <taxon>Pseudomonadota</taxon>
        <taxon>Alphaproteobacteria</taxon>
        <taxon>Sphingomonadales</taxon>
        <taxon>Sphingomonadaceae</taxon>
        <taxon>Sphingomonas</taxon>
    </lineage>
</organism>
<dbReference type="Proteomes" id="UP001169764">
    <property type="component" value="Unassembled WGS sequence"/>
</dbReference>
<accession>A0ABT8YEC7</accession>
<name>A0ABT8YEC7_9SPHN</name>
<proteinExistence type="predicted"/>
<evidence type="ECO:0008006" key="3">
    <source>
        <dbReference type="Google" id="ProtNLM"/>
    </source>
</evidence>
<sequence>MLRKISARRRQDFSGPRRAIPAIARQKRELKTLLERERQLIDSMMSDGLIRAAFLRGHGEPIEPFSVWHDNDHSSNHTELSPSWLPKWDQLSEAIKMFAAFDTGQELQCCYSFTAHIAPDLITRWTSGRRDLMANVQQALRRALHKLNIADSEFCYVVETRSRSGRSKTRPHLHGFVLADDPRDASRFRTAIELALNPTLLKHGRKREIEVKRAYDPRDEIGGRARWVSYILKNVQRYDPVLGKRRVFMSQELTKTAREAWSLRRYPASEPSPAGPVTQVRSMSQSLALLVE</sequence>
<reference evidence="1" key="1">
    <citation type="submission" date="2023-07" db="EMBL/GenBank/DDBJ databases">
        <authorList>
            <person name="Kim M."/>
        </authorList>
    </citation>
    <scope>NUCLEOTIDE SEQUENCE</scope>
    <source>
        <strain evidence="1">BIUV-7</strain>
    </source>
</reference>
<dbReference type="EMBL" id="JAUOTP010000008">
    <property type="protein sequence ID" value="MDO6415935.1"/>
    <property type="molecule type" value="Genomic_DNA"/>
</dbReference>
<evidence type="ECO:0000313" key="2">
    <source>
        <dbReference type="Proteomes" id="UP001169764"/>
    </source>
</evidence>
<gene>
    <name evidence="1" type="ORF">Q4F19_16210</name>
</gene>